<feature type="domain" description="Glutamyl/glutaminyl-tRNA synthetase class Ib catalytic" evidence="8">
    <location>
        <begin position="9"/>
        <end position="277"/>
    </location>
</feature>
<evidence type="ECO:0000313" key="9">
    <source>
        <dbReference type="EMBL" id="ADG97326.1"/>
    </source>
</evidence>
<dbReference type="GO" id="GO:0005829">
    <property type="term" value="C:cytosol"/>
    <property type="evidence" value="ECO:0007669"/>
    <property type="project" value="TreeGrafter"/>
</dbReference>
<dbReference type="PANTHER" id="PTHR43311:SF1">
    <property type="entry name" value="GLUTAMYL-Q TRNA(ASP) SYNTHETASE"/>
    <property type="match status" value="1"/>
</dbReference>
<protein>
    <submittedName>
        <fullName evidence="9">Glutamate--tRNA ligase</fullName>
        <ecNumber evidence="9">6.1.1.17</ecNumber>
    </submittedName>
</protein>
<dbReference type="Proteomes" id="UP000002247">
    <property type="component" value="Chromosome"/>
</dbReference>
<sequence length="310" mass="32610">MTRASRSAVRGRFAPSPSGDLHVGNLRTAMLAWLCARSAGGGFVLRVDDLDERARPAFAARQLADLVSVGVDWDGPILWQSRRRAAYRAAIDELAARGLVYECWCSRREIAEAARAPHSGGGAYPGTCRRLSGARRRALRAGAPRPPSLRLAAAVAEYEIADLVHGRHVGPVHDVVLQRWDGTPAYHLAVVVDDAAQGVTQVVRGGDLLGASPTQAYLAALLGLPEVVYGHVPLVVDRAGARLAKRSASASGSPVALADLAAAGQPPEAVARTLLRSLGSPADTLAGALASFDMRQVPGEPVLWRPAAGR</sequence>
<dbReference type="InterPro" id="IPR001412">
    <property type="entry name" value="aa-tRNA-synth_I_CS"/>
</dbReference>
<dbReference type="InterPro" id="IPR020058">
    <property type="entry name" value="Glu/Gln-tRNA-synth_Ib_cat-dom"/>
</dbReference>
<keyword evidence="1 7" id="KW-0436">Ligase</keyword>
<organism evidence="9 10">
    <name type="scientific">Segniliparus rotundus (strain ATCC BAA-972 / CDC 1076 / CIP 108378 / DSM 44985 / JCM 13578)</name>
    <dbReference type="NCBI Taxonomy" id="640132"/>
    <lineage>
        <taxon>Bacteria</taxon>
        <taxon>Bacillati</taxon>
        <taxon>Actinomycetota</taxon>
        <taxon>Actinomycetes</taxon>
        <taxon>Mycobacteriales</taxon>
        <taxon>Segniliparaceae</taxon>
        <taxon>Segniliparus</taxon>
    </lineage>
</organism>
<keyword evidence="6 7" id="KW-0030">Aminoacyl-tRNA synthetase</keyword>
<evidence type="ECO:0000256" key="7">
    <source>
        <dbReference type="RuleBase" id="RU363037"/>
    </source>
</evidence>
<dbReference type="eggNOG" id="COG0008">
    <property type="taxonomic scope" value="Bacteria"/>
</dbReference>
<evidence type="ECO:0000256" key="4">
    <source>
        <dbReference type="ARBA" id="ARBA00022833"/>
    </source>
</evidence>
<dbReference type="Pfam" id="PF00749">
    <property type="entry name" value="tRNA-synt_1c"/>
    <property type="match status" value="1"/>
</dbReference>
<keyword evidence="10" id="KW-1185">Reference proteome</keyword>
<dbReference type="InterPro" id="IPR014729">
    <property type="entry name" value="Rossmann-like_a/b/a_fold"/>
</dbReference>
<gene>
    <name evidence="9" type="ordered locus">Srot_0847</name>
</gene>
<dbReference type="InterPro" id="IPR000924">
    <property type="entry name" value="Glu/Gln-tRNA-synth"/>
</dbReference>
<evidence type="ECO:0000256" key="1">
    <source>
        <dbReference type="ARBA" id="ARBA00022598"/>
    </source>
</evidence>
<dbReference type="PANTHER" id="PTHR43311">
    <property type="entry name" value="GLUTAMATE--TRNA LIGASE"/>
    <property type="match status" value="1"/>
</dbReference>
<dbReference type="GO" id="GO:0005524">
    <property type="term" value="F:ATP binding"/>
    <property type="evidence" value="ECO:0007669"/>
    <property type="project" value="UniProtKB-KW"/>
</dbReference>
<evidence type="ECO:0000256" key="2">
    <source>
        <dbReference type="ARBA" id="ARBA00022723"/>
    </source>
</evidence>
<dbReference type="NCBIfam" id="NF004315">
    <property type="entry name" value="PRK05710.1-4"/>
    <property type="match status" value="1"/>
</dbReference>
<dbReference type="InterPro" id="IPR049940">
    <property type="entry name" value="GluQ/Sye"/>
</dbReference>
<accession>D6ZE46</accession>
<dbReference type="GO" id="GO:0006424">
    <property type="term" value="P:glutamyl-tRNA aminoacylation"/>
    <property type="evidence" value="ECO:0007669"/>
    <property type="project" value="TreeGrafter"/>
</dbReference>
<dbReference type="PRINTS" id="PR00987">
    <property type="entry name" value="TRNASYNTHGLU"/>
</dbReference>
<evidence type="ECO:0000313" key="10">
    <source>
        <dbReference type="Proteomes" id="UP000002247"/>
    </source>
</evidence>
<comment type="similarity">
    <text evidence="7">Belongs to the class-I aminoacyl-tRNA synthetase family.</text>
</comment>
<evidence type="ECO:0000256" key="6">
    <source>
        <dbReference type="ARBA" id="ARBA00023146"/>
    </source>
</evidence>
<dbReference type="STRING" id="640132.Srot_0847"/>
<keyword evidence="2" id="KW-0479">Metal-binding</keyword>
<dbReference type="GO" id="GO:0004818">
    <property type="term" value="F:glutamate-tRNA ligase activity"/>
    <property type="evidence" value="ECO:0007669"/>
    <property type="project" value="UniProtKB-EC"/>
</dbReference>
<keyword evidence="3 7" id="KW-0547">Nucleotide-binding</keyword>
<evidence type="ECO:0000259" key="8">
    <source>
        <dbReference type="Pfam" id="PF00749"/>
    </source>
</evidence>
<dbReference type="OrthoDB" id="9807503at2"/>
<name>D6ZE46_SEGRD</name>
<keyword evidence="7" id="KW-0648">Protein biosynthesis</keyword>
<dbReference type="AlphaFoldDB" id="D6ZE46"/>
<evidence type="ECO:0000256" key="3">
    <source>
        <dbReference type="ARBA" id="ARBA00022741"/>
    </source>
</evidence>
<dbReference type="SUPFAM" id="SSF52374">
    <property type="entry name" value="Nucleotidylyl transferase"/>
    <property type="match status" value="1"/>
</dbReference>
<proteinExistence type="inferred from homology"/>
<dbReference type="Gene3D" id="3.40.50.620">
    <property type="entry name" value="HUPs"/>
    <property type="match status" value="1"/>
</dbReference>
<dbReference type="EMBL" id="CP001958">
    <property type="protein sequence ID" value="ADG97326.1"/>
    <property type="molecule type" value="Genomic_DNA"/>
</dbReference>
<dbReference type="KEGG" id="srt:Srot_0847"/>
<dbReference type="PROSITE" id="PS00178">
    <property type="entry name" value="AA_TRNA_LIGASE_I"/>
    <property type="match status" value="1"/>
</dbReference>
<keyword evidence="5 7" id="KW-0067">ATP-binding</keyword>
<reference evidence="9 10" key="1">
    <citation type="journal article" date="2010" name="Stand. Genomic Sci.">
        <title>Complete genome sequence of Segniliparus rotundus type strain (CDC 1076).</title>
        <authorList>
            <person name="Sikorski J."/>
            <person name="Lapidus A."/>
            <person name="Copeland A."/>
            <person name="Misra M."/>
            <person name="Glavina Del Rio T."/>
            <person name="Nolan M."/>
            <person name="Lucas S."/>
            <person name="Chen F."/>
            <person name="Tice H."/>
            <person name="Cheng J.F."/>
            <person name="Jando M."/>
            <person name="Schneider S."/>
            <person name="Bruce D."/>
            <person name="Goodwin L."/>
            <person name="Pitluck S."/>
            <person name="Liolios K."/>
            <person name="Mikhailova N."/>
            <person name="Pati A."/>
            <person name="Ivanova N."/>
            <person name="Mavromatis K."/>
            <person name="Chen A."/>
            <person name="Palaniappan K."/>
            <person name="Chertkov O."/>
            <person name="Land M."/>
            <person name="Hauser L."/>
            <person name="Chang Y.J."/>
            <person name="Jeffries C.D."/>
            <person name="Brettin T."/>
            <person name="Detter J.C."/>
            <person name="Han C."/>
            <person name="Rohde M."/>
            <person name="Goker M."/>
            <person name="Bristow J."/>
            <person name="Eisen J.A."/>
            <person name="Markowitz V."/>
            <person name="Hugenholtz P."/>
            <person name="Kyrpides N.C."/>
            <person name="Klenk H.P."/>
        </authorList>
    </citation>
    <scope>NUCLEOTIDE SEQUENCE [LARGE SCALE GENOMIC DNA]</scope>
    <source>
        <strain evidence="10">ATCC BAA-972 / CDC 1076 / CIP 108378 / DSM 44985 / JCM 13578</strain>
    </source>
</reference>
<dbReference type="EC" id="6.1.1.17" evidence="9"/>
<dbReference type="HOGENOM" id="CLU_015768_0_0_11"/>
<dbReference type="RefSeq" id="WP_013137782.1">
    <property type="nucleotide sequence ID" value="NC_014168.1"/>
</dbReference>
<evidence type="ECO:0000256" key="5">
    <source>
        <dbReference type="ARBA" id="ARBA00022840"/>
    </source>
</evidence>
<keyword evidence="4" id="KW-0862">Zinc</keyword>